<protein>
    <submittedName>
        <fullName evidence="1">Uncharacterized protein</fullName>
    </submittedName>
</protein>
<sequence>MFKEAGGRQQASAREGCCRRSSFGLFPYIPSAAAVEPQGGVLYEIQ</sequence>
<evidence type="ECO:0000313" key="2">
    <source>
        <dbReference type="Proteomes" id="UP000006620"/>
    </source>
</evidence>
<proteinExistence type="predicted"/>
<name>F8FNH6_PAEMK</name>
<reference evidence="2" key="1">
    <citation type="submission" date="2011-06" db="EMBL/GenBank/DDBJ databases">
        <title>Complete genome sequence of Paenibacillus mucilaginosus KNP414.</title>
        <authorList>
            <person name="Wang J."/>
            <person name="Hu S."/>
            <person name="Hu X."/>
            <person name="Zhang B."/>
            <person name="Dong D."/>
            <person name="Zhang S."/>
            <person name="Zhao K."/>
            <person name="Wu D."/>
        </authorList>
    </citation>
    <scope>NUCLEOTIDE SEQUENCE [LARGE SCALE GENOMIC DNA]</scope>
    <source>
        <strain evidence="2">KNP414</strain>
    </source>
</reference>
<gene>
    <name evidence="1" type="ordered locus">KNP414_00388</name>
</gene>
<dbReference type="KEGG" id="pms:KNP414_00388"/>
<dbReference type="AlphaFoldDB" id="F8FNH6"/>
<dbReference type="HOGENOM" id="CLU_3186649_0_0_9"/>
<reference evidence="1 2" key="2">
    <citation type="journal article" date="2013" name="Genome Announc.">
        <title>Genome Sequence of Growth-Improving Paenibacillus mucilaginosus Strain KNP414.</title>
        <authorList>
            <person name="Lu J.J."/>
            <person name="Wang J.F."/>
            <person name="Hu X.F."/>
        </authorList>
    </citation>
    <scope>NUCLEOTIDE SEQUENCE [LARGE SCALE GENOMIC DNA]</scope>
    <source>
        <strain evidence="1 2">KNP414</strain>
    </source>
</reference>
<dbReference type="EMBL" id="CP002869">
    <property type="protein sequence ID" value="AEI39013.1"/>
    <property type="molecule type" value="Genomic_DNA"/>
</dbReference>
<organism evidence="1 2">
    <name type="scientific">Paenibacillus mucilaginosus (strain KNP414)</name>
    <dbReference type="NCBI Taxonomy" id="1036673"/>
    <lineage>
        <taxon>Bacteria</taxon>
        <taxon>Bacillati</taxon>
        <taxon>Bacillota</taxon>
        <taxon>Bacilli</taxon>
        <taxon>Bacillales</taxon>
        <taxon>Paenibacillaceae</taxon>
        <taxon>Paenibacillus</taxon>
    </lineage>
</organism>
<evidence type="ECO:0000313" key="1">
    <source>
        <dbReference type="EMBL" id="AEI39013.1"/>
    </source>
</evidence>
<dbReference type="Proteomes" id="UP000006620">
    <property type="component" value="Chromosome"/>
</dbReference>
<accession>F8FNH6</accession>